<dbReference type="GO" id="GO:0009055">
    <property type="term" value="F:electron transfer activity"/>
    <property type="evidence" value="ECO:0007669"/>
    <property type="project" value="InterPro"/>
</dbReference>
<dbReference type="InterPro" id="IPR036909">
    <property type="entry name" value="Cyt_c-like_dom_sf"/>
</dbReference>
<evidence type="ECO:0000259" key="5">
    <source>
        <dbReference type="PROSITE" id="PS51007"/>
    </source>
</evidence>
<dbReference type="HOGENOM" id="CLU_2000641_0_0_7"/>
<dbReference type="STRING" id="316067.Geob_0121"/>
<sequence length="151" mass="16741">MNGKNLALINRISALTKSFTAQKTQKTISNLLIIIGAILVGMLPGRAAQAQEPPKMPYVFGMYCFMCHKEGVQIGPMGMFDMLSKTGNPLHEQFIRNNVRFGIKAMPAFRLSEVSPKELDGIVKYLKELAAYRKSHPNYKPAPVQEGGSKK</sequence>
<gene>
    <name evidence="6" type="primary">pcmG</name>
    <name evidence="6" type="ordered locus">Geob_0121</name>
</gene>
<proteinExistence type="predicted"/>
<dbReference type="Pfam" id="PF13442">
    <property type="entry name" value="Cytochrome_CBB3"/>
    <property type="match status" value="1"/>
</dbReference>
<dbReference type="GO" id="GO:0020037">
    <property type="term" value="F:heme binding"/>
    <property type="evidence" value="ECO:0007669"/>
    <property type="project" value="InterPro"/>
</dbReference>
<dbReference type="GO" id="GO:0046872">
    <property type="term" value="F:metal ion binding"/>
    <property type="evidence" value="ECO:0007669"/>
    <property type="project" value="UniProtKB-KW"/>
</dbReference>
<evidence type="ECO:0000256" key="1">
    <source>
        <dbReference type="ARBA" id="ARBA00022617"/>
    </source>
</evidence>
<evidence type="ECO:0000256" key="2">
    <source>
        <dbReference type="ARBA" id="ARBA00022723"/>
    </source>
</evidence>
<keyword evidence="3 4" id="KW-0408">Iron</keyword>
<evidence type="ECO:0000256" key="4">
    <source>
        <dbReference type="PROSITE-ProRule" id="PRU00433"/>
    </source>
</evidence>
<evidence type="ECO:0000256" key="3">
    <source>
        <dbReference type="ARBA" id="ARBA00023004"/>
    </source>
</evidence>
<organism evidence="6 7">
    <name type="scientific">Geotalea daltonii (strain DSM 22248 / JCM 15807 / FRC-32)</name>
    <name type="common">Geobacter daltonii</name>
    <dbReference type="NCBI Taxonomy" id="316067"/>
    <lineage>
        <taxon>Bacteria</taxon>
        <taxon>Pseudomonadati</taxon>
        <taxon>Thermodesulfobacteriota</taxon>
        <taxon>Desulfuromonadia</taxon>
        <taxon>Geobacterales</taxon>
        <taxon>Geobacteraceae</taxon>
        <taxon>Geotalea</taxon>
    </lineage>
</organism>
<dbReference type="PROSITE" id="PS51007">
    <property type="entry name" value="CYTC"/>
    <property type="match status" value="1"/>
</dbReference>
<dbReference type="RefSeq" id="WP_012645224.1">
    <property type="nucleotide sequence ID" value="NC_011979.1"/>
</dbReference>
<keyword evidence="2 4" id="KW-0479">Metal-binding</keyword>
<dbReference type="EMBL" id="CP001390">
    <property type="protein sequence ID" value="ACM18495.1"/>
    <property type="molecule type" value="Genomic_DNA"/>
</dbReference>
<evidence type="ECO:0000313" key="7">
    <source>
        <dbReference type="Proteomes" id="UP000007721"/>
    </source>
</evidence>
<reference evidence="6 7" key="1">
    <citation type="submission" date="2009-01" db="EMBL/GenBank/DDBJ databases">
        <title>Complete sequence of Geobacter sp. FRC-32.</title>
        <authorList>
            <consortium name="US DOE Joint Genome Institute"/>
            <person name="Lucas S."/>
            <person name="Copeland A."/>
            <person name="Lapidus A."/>
            <person name="Glavina del Rio T."/>
            <person name="Dalin E."/>
            <person name="Tice H."/>
            <person name="Bruce D."/>
            <person name="Goodwin L."/>
            <person name="Pitluck S."/>
            <person name="Saunders E."/>
            <person name="Brettin T."/>
            <person name="Detter J.C."/>
            <person name="Han C."/>
            <person name="Larimer F."/>
            <person name="Land M."/>
            <person name="Hauser L."/>
            <person name="Kyrpides N."/>
            <person name="Ovchinnikova G."/>
            <person name="Kostka J."/>
            <person name="Richardson P."/>
        </authorList>
    </citation>
    <scope>NUCLEOTIDE SEQUENCE [LARGE SCALE GENOMIC DNA]</scope>
    <source>
        <strain evidence="7">DSM 22248 / JCM 15807 / FRC-32</strain>
    </source>
</reference>
<evidence type="ECO:0000313" key="6">
    <source>
        <dbReference type="EMBL" id="ACM18495.1"/>
    </source>
</evidence>
<keyword evidence="1 4" id="KW-0349">Heme</keyword>
<dbReference type="SUPFAM" id="SSF46626">
    <property type="entry name" value="Cytochrome c"/>
    <property type="match status" value="1"/>
</dbReference>
<dbReference type="Gene3D" id="1.10.760.10">
    <property type="entry name" value="Cytochrome c-like domain"/>
    <property type="match status" value="1"/>
</dbReference>
<dbReference type="AlphaFoldDB" id="B9M8G0"/>
<dbReference type="eggNOG" id="COG2010">
    <property type="taxonomic scope" value="Bacteria"/>
</dbReference>
<keyword evidence="7" id="KW-1185">Reference proteome</keyword>
<dbReference type="Proteomes" id="UP000007721">
    <property type="component" value="Chromosome"/>
</dbReference>
<feature type="domain" description="Cytochrome c" evidence="5">
    <location>
        <begin position="51"/>
        <end position="130"/>
    </location>
</feature>
<dbReference type="InterPro" id="IPR009056">
    <property type="entry name" value="Cyt_c-like_dom"/>
</dbReference>
<protein>
    <submittedName>
        <fullName evidence="6">p-cresol methylhydroxylase, beta subunit cytochrome c, 1 heme-binding site</fullName>
    </submittedName>
</protein>
<dbReference type="KEGG" id="geo:Geob_0121"/>
<name>B9M8G0_GEODF</name>
<accession>B9M8G0</accession>